<dbReference type="EMBL" id="JAHYIQ010000030">
    <property type="protein sequence ID" value="KAK1120552.1"/>
    <property type="molecule type" value="Genomic_DNA"/>
</dbReference>
<dbReference type="Proteomes" id="UP001177670">
    <property type="component" value="Unassembled WGS sequence"/>
</dbReference>
<evidence type="ECO:0000256" key="1">
    <source>
        <dbReference type="SAM" id="MobiDB-lite"/>
    </source>
</evidence>
<sequence length="145" mass="15838">MNLVIRCQTQLASSLQFLNGENKIWDVVEGPASVEASKSKPRQGGKPLDCSKPGKSEATATAKTKSRAVDRVTWEETRAAIRLSAAKDSGESDRGDKGIFLVVEDELSKSEPECRLFSRVLNIEATPWLCDVIVTPQQAAKYKDG</sequence>
<accession>A0AA40FK18</accession>
<comment type="caution">
    <text evidence="2">The sequence shown here is derived from an EMBL/GenBank/DDBJ whole genome shotgun (WGS) entry which is preliminary data.</text>
</comment>
<organism evidence="2 3">
    <name type="scientific">Melipona bicolor</name>
    <dbReference type="NCBI Taxonomy" id="60889"/>
    <lineage>
        <taxon>Eukaryota</taxon>
        <taxon>Metazoa</taxon>
        <taxon>Ecdysozoa</taxon>
        <taxon>Arthropoda</taxon>
        <taxon>Hexapoda</taxon>
        <taxon>Insecta</taxon>
        <taxon>Pterygota</taxon>
        <taxon>Neoptera</taxon>
        <taxon>Endopterygota</taxon>
        <taxon>Hymenoptera</taxon>
        <taxon>Apocrita</taxon>
        <taxon>Aculeata</taxon>
        <taxon>Apoidea</taxon>
        <taxon>Anthophila</taxon>
        <taxon>Apidae</taxon>
        <taxon>Melipona</taxon>
    </lineage>
</organism>
<proteinExistence type="predicted"/>
<evidence type="ECO:0000313" key="3">
    <source>
        <dbReference type="Proteomes" id="UP001177670"/>
    </source>
</evidence>
<name>A0AA40FK18_9HYME</name>
<keyword evidence="3" id="KW-1185">Reference proteome</keyword>
<dbReference type="AlphaFoldDB" id="A0AA40FK18"/>
<feature type="region of interest" description="Disordered" evidence="1">
    <location>
        <begin position="33"/>
        <end position="69"/>
    </location>
</feature>
<protein>
    <submittedName>
        <fullName evidence="2">Uncharacterized protein</fullName>
    </submittedName>
</protein>
<evidence type="ECO:0000313" key="2">
    <source>
        <dbReference type="EMBL" id="KAK1120552.1"/>
    </source>
</evidence>
<reference evidence="2" key="1">
    <citation type="submission" date="2021-10" db="EMBL/GenBank/DDBJ databases">
        <title>Melipona bicolor Genome sequencing and assembly.</title>
        <authorList>
            <person name="Araujo N.S."/>
            <person name="Arias M.C."/>
        </authorList>
    </citation>
    <scope>NUCLEOTIDE SEQUENCE</scope>
    <source>
        <strain evidence="2">USP_2M_L1-L4_2017</strain>
        <tissue evidence="2">Whole body</tissue>
    </source>
</reference>
<gene>
    <name evidence="2" type="ORF">K0M31_012158</name>
</gene>